<dbReference type="AlphaFoldDB" id="F5R768"/>
<evidence type="ECO:0000313" key="11">
    <source>
        <dbReference type="Proteomes" id="UP000005019"/>
    </source>
</evidence>
<dbReference type="eggNOG" id="COG3116">
    <property type="taxonomic scope" value="Bacteria"/>
</dbReference>
<dbReference type="GO" id="GO:0032153">
    <property type="term" value="C:cell division site"/>
    <property type="evidence" value="ECO:0007669"/>
    <property type="project" value="UniProtKB-UniRule"/>
</dbReference>
<keyword evidence="11" id="KW-1185">Reference proteome</keyword>
<evidence type="ECO:0000256" key="9">
    <source>
        <dbReference type="NCBIfam" id="TIGR02209"/>
    </source>
</evidence>
<proteinExistence type="inferred from homology"/>
<dbReference type="OrthoDB" id="9153760at2"/>
<dbReference type="HAMAP" id="MF_00910">
    <property type="entry name" value="FtsL"/>
    <property type="match status" value="1"/>
</dbReference>
<dbReference type="InterPro" id="IPR011922">
    <property type="entry name" value="Cell_div_FtsL"/>
</dbReference>
<keyword evidence="3 8" id="KW-0132">Cell division</keyword>
<keyword evidence="8" id="KW-0997">Cell inner membrane</keyword>
<evidence type="ECO:0000256" key="6">
    <source>
        <dbReference type="ARBA" id="ARBA00023136"/>
    </source>
</evidence>
<dbReference type="PANTHER" id="PTHR37479">
    <property type="entry name" value="CELL DIVISION PROTEIN FTSL"/>
    <property type="match status" value="1"/>
</dbReference>
<evidence type="ECO:0000256" key="8">
    <source>
        <dbReference type="HAMAP-Rule" id="MF_00910"/>
    </source>
</evidence>
<protein>
    <recommendedName>
        <fullName evidence="8 9">Cell division protein FtsL</fullName>
    </recommendedName>
</protein>
<evidence type="ECO:0000256" key="4">
    <source>
        <dbReference type="ARBA" id="ARBA00022692"/>
    </source>
</evidence>
<keyword evidence="4 8" id="KW-0812">Transmembrane</keyword>
<evidence type="ECO:0000256" key="2">
    <source>
        <dbReference type="ARBA" id="ARBA00022475"/>
    </source>
</evidence>
<dbReference type="GO" id="GO:0005886">
    <property type="term" value="C:plasma membrane"/>
    <property type="evidence" value="ECO:0007669"/>
    <property type="project" value="UniProtKB-SubCell"/>
</dbReference>
<sequence length="91" mass="10198">MLRLNLLLIAALVVSAVSMVSSQHRSRALHTELERELTRMRVLETEWGQLQIEQGALAAHARISDLAETKLRMRAPDPNRIIVIDSTEAGQ</sequence>
<evidence type="ECO:0000313" key="10">
    <source>
        <dbReference type="EMBL" id="EGK73519.1"/>
    </source>
</evidence>
<dbReference type="GO" id="GO:0043093">
    <property type="term" value="P:FtsZ-dependent cytokinesis"/>
    <property type="evidence" value="ECO:0007669"/>
    <property type="project" value="UniProtKB-UniRule"/>
</dbReference>
<comment type="caution">
    <text evidence="10">The sequence shown here is derived from an EMBL/GenBank/DDBJ whole genome shotgun (WGS) entry which is preliminary data.</text>
</comment>
<keyword evidence="5 8" id="KW-1133">Transmembrane helix</keyword>
<name>F5R768_METUF</name>
<dbReference type="EMBL" id="AFHG01000028">
    <property type="protein sequence ID" value="EGK73519.1"/>
    <property type="molecule type" value="Genomic_DNA"/>
</dbReference>
<keyword evidence="7 8" id="KW-0131">Cell cycle</keyword>
<gene>
    <name evidence="8" type="primary">ftsL</name>
    <name evidence="10" type="ORF">METUNv1_00146</name>
</gene>
<evidence type="ECO:0000256" key="3">
    <source>
        <dbReference type="ARBA" id="ARBA00022618"/>
    </source>
</evidence>
<accession>F5R768</accession>
<comment type="subcellular location">
    <subcellularLocation>
        <location evidence="8">Cell inner membrane</location>
        <topology evidence="8">Single-pass type II membrane protein</topology>
    </subcellularLocation>
    <subcellularLocation>
        <location evidence="1">Cell membrane</location>
        <topology evidence="1">Single-pass type II membrane protein</topology>
    </subcellularLocation>
    <text evidence="8">Localizes to the division septum where it forms a ring structure.</text>
</comment>
<dbReference type="NCBIfam" id="TIGR02209">
    <property type="entry name" value="ftsL_broad"/>
    <property type="match status" value="1"/>
</dbReference>
<keyword evidence="6 8" id="KW-0472">Membrane</keyword>
<dbReference type="RefSeq" id="WP_008057841.1">
    <property type="nucleotide sequence ID" value="NZ_AFHG01000028.1"/>
</dbReference>
<dbReference type="Pfam" id="PF04999">
    <property type="entry name" value="FtsL"/>
    <property type="match status" value="1"/>
</dbReference>
<evidence type="ECO:0000256" key="1">
    <source>
        <dbReference type="ARBA" id="ARBA00004401"/>
    </source>
</evidence>
<comment type="similarity">
    <text evidence="8">Belongs to the FtsL family.</text>
</comment>
<evidence type="ECO:0000256" key="7">
    <source>
        <dbReference type="ARBA" id="ARBA00023306"/>
    </source>
</evidence>
<dbReference type="PANTHER" id="PTHR37479:SF1">
    <property type="entry name" value="CELL DIVISION PROTEIN FTSL"/>
    <property type="match status" value="1"/>
</dbReference>
<comment type="function">
    <text evidence="8">Essential cell division protein. May link together the upstream cell division proteins, which are predominantly cytoplasmic, with the downstream cell division proteins, which are predominantly periplasmic.</text>
</comment>
<organism evidence="10 11">
    <name type="scientific">Methyloversatilis universalis (strain ATCC BAA-1314 / DSM 25237 / JCM 13912 / CCUG 52030 / FAM5)</name>
    <dbReference type="NCBI Taxonomy" id="1000565"/>
    <lineage>
        <taxon>Bacteria</taxon>
        <taxon>Pseudomonadati</taxon>
        <taxon>Pseudomonadota</taxon>
        <taxon>Betaproteobacteria</taxon>
        <taxon>Nitrosomonadales</taxon>
        <taxon>Sterolibacteriaceae</taxon>
        <taxon>Methyloversatilis</taxon>
    </lineage>
</organism>
<dbReference type="STRING" id="1000565.METUNv1_00146"/>
<evidence type="ECO:0000256" key="5">
    <source>
        <dbReference type="ARBA" id="ARBA00022989"/>
    </source>
</evidence>
<reference evidence="10 11" key="1">
    <citation type="journal article" date="2011" name="J. Bacteriol.">
        <title>Genome sequence of Methyloversatilis universalis FAM5T, a methylotrophic representative of the order Rhodocyclales.</title>
        <authorList>
            <person name="Kittichotirat W."/>
            <person name="Good N.M."/>
            <person name="Hall R."/>
            <person name="Bringel F."/>
            <person name="Lajus A."/>
            <person name="Medigue C."/>
            <person name="Smalley N.E."/>
            <person name="Beck D."/>
            <person name="Bumgarner R."/>
            <person name="Vuilleumier S."/>
            <person name="Kalyuzhnaya M.G."/>
        </authorList>
    </citation>
    <scope>NUCLEOTIDE SEQUENCE [LARGE SCALE GENOMIC DNA]</scope>
    <source>
        <strain evidence="11">ATCC BAA-1314 / JCM 13912 / FAM5</strain>
    </source>
</reference>
<keyword evidence="2 8" id="KW-1003">Cell membrane</keyword>
<comment type="subunit">
    <text evidence="8">Part of a complex composed of FtsB, FtsL and FtsQ.</text>
</comment>
<dbReference type="Proteomes" id="UP000005019">
    <property type="component" value="Unassembled WGS sequence"/>
</dbReference>